<dbReference type="OrthoDB" id="3243290at2"/>
<feature type="domain" description="NAD(P)-binding" evidence="1">
    <location>
        <begin position="12"/>
        <end position="185"/>
    </location>
</feature>
<evidence type="ECO:0000313" key="3">
    <source>
        <dbReference type="Proteomes" id="UP000230842"/>
    </source>
</evidence>
<proteinExistence type="predicted"/>
<dbReference type="Gene3D" id="3.90.25.10">
    <property type="entry name" value="UDP-galactose 4-epimerase, domain 1"/>
    <property type="match status" value="1"/>
</dbReference>
<evidence type="ECO:0000259" key="1">
    <source>
        <dbReference type="Pfam" id="PF13460"/>
    </source>
</evidence>
<dbReference type="InterPro" id="IPR052718">
    <property type="entry name" value="NmrA-type_oxidoreductase"/>
</dbReference>
<dbReference type="SUPFAM" id="SSF51735">
    <property type="entry name" value="NAD(P)-binding Rossmann-fold domains"/>
    <property type="match status" value="1"/>
</dbReference>
<dbReference type="RefSeq" id="WP_039363554.1">
    <property type="nucleotide sequence ID" value="NZ_PGEZ01000001.1"/>
</dbReference>
<comment type="caution">
    <text evidence="2">The sequence shown here is derived from an EMBL/GenBank/DDBJ whole genome shotgun (WGS) entry which is preliminary data.</text>
</comment>
<dbReference type="InterPro" id="IPR036291">
    <property type="entry name" value="NAD(P)-bd_dom_sf"/>
</dbReference>
<dbReference type="Gene3D" id="3.40.50.720">
    <property type="entry name" value="NAD(P)-binding Rossmann-like Domain"/>
    <property type="match status" value="1"/>
</dbReference>
<dbReference type="Pfam" id="PF13460">
    <property type="entry name" value="NAD_binding_10"/>
    <property type="match status" value="1"/>
</dbReference>
<dbReference type="InterPro" id="IPR016040">
    <property type="entry name" value="NAD(P)-bd_dom"/>
</dbReference>
<organism evidence="2 3">
    <name type="scientific">Mumia flava</name>
    <dbReference type="NCBI Taxonomy" id="1348852"/>
    <lineage>
        <taxon>Bacteria</taxon>
        <taxon>Bacillati</taxon>
        <taxon>Actinomycetota</taxon>
        <taxon>Actinomycetes</taxon>
        <taxon>Propionibacteriales</taxon>
        <taxon>Nocardioidaceae</taxon>
        <taxon>Mumia</taxon>
    </lineage>
</organism>
<accession>A0A0B2B6W5</accession>
<name>A0A0B2B6W5_9ACTN</name>
<protein>
    <submittedName>
        <fullName evidence="2">Uncharacterized protein YbjT (DUF2867 family)</fullName>
    </submittedName>
</protein>
<dbReference type="PANTHER" id="PTHR47129:SF1">
    <property type="entry name" value="NMRA-LIKE DOMAIN-CONTAINING PROTEIN"/>
    <property type="match status" value="1"/>
</dbReference>
<keyword evidence="3" id="KW-1185">Reference proteome</keyword>
<reference evidence="2 3" key="1">
    <citation type="submission" date="2017-11" db="EMBL/GenBank/DDBJ databases">
        <title>Genomic Encyclopedia of Archaeal and Bacterial Type Strains, Phase II (KMG-II): From Individual Species to Whole Genera.</title>
        <authorList>
            <person name="Goeker M."/>
        </authorList>
    </citation>
    <scope>NUCLEOTIDE SEQUENCE [LARGE SCALE GENOMIC DNA]</scope>
    <source>
        <strain evidence="2 3">DSM 27763</strain>
    </source>
</reference>
<dbReference type="EMBL" id="PGEZ01000001">
    <property type="protein sequence ID" value="PJJ57842.1"/>
    <property type="molecule type" value="Genomic_DNA"/>
</dbReference>
<dbReference type="AlphaFoldDB" id="A0A0B2B6W5"/>
<dbReference type="Proteomes" id="UP000230842">
    <property type="component" value="Unassembled WGS sequence"/>
</dbReference>
<gene>
    <name evidence="2" type="ORF">CLV56_2080</name>
</gene>
<evidence type="ECO:0000313" key="2">
    <source>
        <dbReference type="EMBL" id="PJJ57842.1"/>
    </source>
</evidence>
<sequence length="283" mass="29804">MTGPAARIGITGATGTIGGKVARHLADGQVPTRLIVRDPLRAPNLPHAEVATASYGDGDACRSAFDGLDTLFLVSASESDDRVEQHRTAVDAAAAAGVGHVVYLSFVGAAADATFLLARDHGATEDHVRASGMRWTFLRDNLYTEAIATMFGEDGAIRGPAGHGELACVGQDDVAAVAALVLSDPTAHRDATYELTGPNPIGLAEFAVLLSSARQAEHRFVDETMDEAYASREPYGAPRWMVDAWISTYTAIRDGSLADVSQDIPRLLGRPALSVAEVLSGHR</sequence>
<dbReference type="PANTHER" id="PTHR47129">
    <property type="entry name" value="QUINONE OXIDOREDUCTASE 2"/>
    <property type="match status" value="1"/>
</dbReference>